<dbReference type="Proteomes" id="UP000636800">
    <property type="component" value="Unassembled WGS sequence"/>
</dbReference>
<organism evidence="1 2">
    <name type="scientific">Vanilla planifolia</name>
    <name type="common">Vanilla</name>
    <dbReference type="NCBI Taxonomy" id="51239"/>
    <lineage>
        <taxon>Eukaryota</taxon>
        <taxon>Viridiplantae</taxon>
        <taxon>Streptophyta</taxon>
        <taxon>Embryophyta</taxon>
        <taxon>Tracheophyta</taxon>
        <taxon>Spermatophyta</taxon>
        <taxon>Magnoliopsida</taxon>
        <taxon>Liliopsida</taxon>
        <taxon>Asparagales</taxon>
        <taxon>Orchidaceae</taxon>
        <taxon>Vanilloideae</taxon>
        <taxon>Vanilleae</taxon>
        <taxon>Vanilla</taxon>
    </lineage>
</organism>
<name>A0A835QGP5_VANPL</name>
<protein>
    <submittedName>
        <fullName evidence="1">Uncharacterized protein</fullName>
    </submittedName>
</protein>
<gene>
    <name evidence="1" type="ORF">HPP92_017251</name>
</gene>
<sequence>MDEGLRRSTLEIPFAAGPASMEEEKCQLLSIDKNGIYKLPLPTSKVWDDVMEICSSFDEEAQWVFYDLARGQVDDGWARQVLDEAWAWGDVRLVNAKKATEKVTKIFGSLGLWGQLAYQNGAEDLLELREMVLGEACSNRMLERQPYGIES</sequence>
<keyword evidence="2" id="KW-1185">Reference proteome</keyword>
<evidence type="ECO:0000313" key="2">
    <source>
        <dbReference type="Proteomes" id="UP000636800"/>
    </source>
</evidence>
<dbReference type="AlphaFoldDB" id="A0A835QGP5"/>
<proteinExistence type="predicted"/>
<dbReference type="EMBL" id="JADCNL010000008">
    <property type="protein sequence ID" value="KAG0470551.1"/>
    <property type="molecule type" value="Genomic_DNA"/>
</dbReference>
<evidence type="ECO:0000313" key="1">
    <source>
        <dbReference type="EMBL" id="KAG0470551.1"/>
    </source>
</evidence>
<reference evidence="1 2" key="1">
    <citation type="journal article" date="2020" name="Nat. Food">
        <title>A phased Vanilla planifolia genome enables genetic improvement of flavour and production.</title>
        <authorList>
            <person name="Hasing T."/>
            <person name="Tang H."/>
            <person name="Brym M."/>
            <person name="Khazi F."/>
            <person name="Huang T."/>
            <person name="Chambers A.H."/>
        </authorList>
    </citation>
    <scope>NUCLEOTIDE SEQUENCE [LARGE SCALE GENOMIC DNA]</scope>
    <source>
        <tissue evidence="1">Leaf</tissue>
    </source>
</reference>
<accession>A0A835QGP5</accession>
<comment type="caution">
    <text evidence="1">The sequence shown here is derived from an EMBL/GenBank/DDBJ whole genome shotgun (WGS) entry which is preliminary data.</text>
</comment>